<accession>A0A1G8CTQ8</accession>
<dbReference type="InterPro" id="IPR036866">
    <property type="entry name" value="RibonucZ/Hydroxyglut_hydro"/>
</dbReference>
<name>A0A1G8CTQ8_9MICC</name>
<dbReference type="OrthoDB" id="2971563at2"/>
<feature type="domain" description="Metallo-beta-lactamase" evidence="1">
    <location>
        <begin position="17"/>
        <end position="225"/>
    </location>
</feature>
<dbReference type="RefSeq" id="WP_090584267.1">
    <property type="nucleotide sequence ID" value="NZ_FNDT01000001.1"/>
</dbReference>
<dbReference type="Pfam" id="PF00753">
    <property type="entry name" value="Lactamase_B"/>
    <property type="match status" value="1"/>
</dbReference>
<reference evidence="2 3" key="1">
    <citation type="submission" date="2016-10" db="EMBL/GenBank/DDBJ databases">
        <authorList>
            <person name="de Groot N.N."/>
        </authorList>
    </citation>
    <scope>NUCLEOTIDE SEQUENCE [LARGE SCALE GENOMIC DNA]</scope>
    <source>
        <strain evidence="2 3">NP_1H</strain>
    </source>
</reference>
<dbReference type="STRING" id="335973.SAMN04488693_101381"/>
<keyword evidence="3" id="KW-1185">Reference proteome</keyword>
<evidence type="ECO:0000259" key="1">
    <source>
        <dbReference type="SMART" id="SM00849"/>
    </source>
</evidence>
<dbReference type="InterPro" id="IPR001279">
    <property type="entry name" value="Metallo-B-lactamas"/>
</dbReference>
<dbReference type="SUPFAM" id="SSF56281">
    <property type="entry name" value="Metallo-hydrolase/oxidoreductase"/>
    <property type="match status" value="1"/>
</dbReference>
<organism evidence="2 3">
    <name type="scientific">Arthrobacter subterraneus</name>
    <dbReference type="NCBI Taxonomy" id="335973"/>
    <lineage>
        <taxon>Bacteria</taxon>
        <taxon>Bacillati</taxon>
        <taxon>Actinomycetota</taxon>
        <taxon>Actinomycetes</taxon>
        <taxon>Micrococcales</taxon>
        <taxon>Micrococcaceae</taxon>
        <taxon>Arthrobacter</taxon>
    </lineage>
</organism>
<sequence>MHTSEVAEGIHWLEHAHVNVYFVEQDGRVMIIDAGLPGSRPHIRAGLRALGYEDSVVALVLTHGHFDHVGTAAWLRNTYRVPILVHPDDAWIAAHPYSYKHELNRVLVPLRHPASLPIIGRMKMAGALFVRGVTDTLPLVPGTARNLPGTPEILHVPGHTDGHIALHFPDRGVLIVGDALVTLNPYTGMKGPQIVSGAATADSAQALSSLDRIAALPADKVLTGHGEPWLSSPADAVAIAKRIGPS</sequence>
<dbReference type="PANTHER" id="PTHR42951">
    <property type="entry name" value="METALLO-BETA-LACTAMASE DOMAIN-CONTAINING"/>
    <property type="match status" value="1"/>
</dbReference>
<evidence type="ECO:0000313" key="2">
    <source>
        <dbReference type="EMBL" id="SDH48663.1"/>
    </source>
</evidence>
<dbReference type="EMBL" id="FNDT01000001">
    <property type="protein sequence ID" value="SDH48663.1"/>
    <property type="molecule type" value="Genomic_DNA"/>
</dbReference>
<dbReference type="SMART" id="SM00849">
    <property type="entry name" value="Lactamase_B"/>
    <property type="match status" value="1"/>
</dbReference>
<dbReference type="PANTHER" id="PTHR42951:SF14">
    <property type="entry name" value="METALLO-BETA-LACTAMASE SUPERFAMILY PROTEIN"/>
    <property type="match status" value="1"/>
</dbReference>
<dbReference type="Gene3D" id="3.60.15.10">
    <property type="entry name" value="Ribonuclease Z/Hydroxyacylglutathione hydrolase-like"/>
    <property type="match status" value="1"/>
</dbReference>
<dbReference type="InterPro" id="IPR050855">
    <property type="entry name" value="NDM-1-like"/>
</dbReference>
<proteinExistence type="predicted"/>
<dbReference type="CDD" id="cd07721">
    <property type="entry name" value="yflN-like_MBL-fold"/>
    <property type="match status" value="1"/>
</dbReference>
<evidence type="ECO:0000313" key="3">
    <source>
        <dbReference type="Proteomes" id="UP000199258"/>
    </source>
</evidence>
<dbReference type="Proteomes" id="UP000199258">
    <property type="component" value="Unassembled WGS sequence"/>
</dbReference>
<protein>
    <submittedName>
        <fullName evidence="2">Glyoxylase, beta-lactamase superfamily II</fullName>
    </submittedName>
</protein>
<gene>
    <name evidence="2" type="ORF">SAMN04488693_101381</name>
</gene>
<dbReference type="AlphaFoldDB" id="A0A1G8CTQ8"/>